<dbReference type="Gene3D" id="1.10.8.60">
    <property type="match status" value="1"/>
</dbReference>
<evidence type="ECO:0000259" key="7">
    <source>
        <dbReference type="PROSITE" id="PS50045"/>
    </source>
</evidence>
<dbReference type="Pfam" id="PF00158">
    <property type="entry name" value="Sigma54_activat"/>
    <property type="match status" value="1"/>
</dbReference>
<dbReference type="STRING" id="246191.SAMN05660337_0640"/>
<dbReference type="Gene3D" id="3.40.50.300">
    <property type="entry name" value="P-loop containing nucleotide triphosphate hydrolases"/>
    <property type="match status" value="1"/>
</dbReference>
<dbReference type="PROSITE" id="PS50110">
    <property type="entry name" value="RESPONSE_REGULATORY"/>
    <property type="match status" value="1"/>
</dbReference>
<dbReference type="GO" id="GO:0006355">
    <property type="term" value="P:regulation of DNA-templated transcription"/>
    <property type="evidence" value="ECO:0007669"/>
    <property type="project" value="InterPro"/>
</dbReference>
<evidence type="ECO:0000256" key="3">
    <source>
        <dbReference type="ARBA" id="ARBA00023015"/>
    </source>
</evidence>
<dbReference type="PANTHER" id="PTHR32071">
    <property type="entry name" value="TRANSCRIPTIONAL REGULATORY PROTEIN"/>
    <property type="match status" value="1"/>
</dbReference>
<evidence type="ECO:0000313" key="10">
    <source>
        <dbReference type="Proteomes" id="UP000199053"/>
    </source>
</evidence>
<evidence type="ECO:0000256" key="1">
    <source>
        <dbReference type="ARBA" id="ARBA00022741"/>
    </source>
</evidence>
<dbReference type="RefSeq" id="WP_092158133.1">
    <property type="nucleotide sequence ID" value="NZ_FNGA01000001.1"/>
</dbReference>
<dbReference type="Pfam" id="PF25601">
    <property type="entry name" value="AAA_lid_14"/>
    <property type="match status" value="1"/>
</dbReference>
<dbReference type="InterPro" id="IPR025943">
    <property type="entry name" value="Sigma_54_int_dom_ATP-bd_2"/>
</dbReference>
<proteinExistence type="predicted"/>
<dbReference type="GO" id="GO:0000160">
    <property type="term" value="P:phosphorelay signal transduction system"/>
    <property type="evidence" value="ECO:0007669"/>
    <property type="project" value="InterPro"/>
</dbReference>
<dbReference type="SUPFAM" id="SSF46689">
    <property type="entry name" value="Homeodomain-like"/>
    <property type="match status" value="1"/>
</dbReference>
<dbReference type="GO" id="GO:0003677">
    <property type="term" value="F:DNA binding"/>
    <property type="evidence" value="ECO:0007669"/>
    <property type="project" value="UniProtKB-KW"/>
</dbReference>
<dbReference type="Pfam" id="PF00072">
    <property type="entry name" value="Response_reg"/>
    <property type="match status" value="1"/>
</dbReference>
<dbReference type="Gene3D" id="1.10.10.60">
    <property type="entry name" value="Homeodomain-like"/>
    <property type="match status" value="1"/>
</dbReference>
<dbReference type="InterPro" id="IPR025944">
    <property type="entry name" value="Sigma_54_int_dom_CS"/>
</dbReference>
<dbReference type="SMART" id="SM00382">
    <property type="entry name" value="AAA"/>
    <property type="match status" value="1"/>
</dbReference>
<keyword evidence="2" id="KW-0067">ATP-binding</keyword>
<keyword evidence="10" id="KW-1185">Reference proteome</keyword>
<dbReference type="SMART" id="SM00448">
    <property type="entry name" value="REC"/>
    <property type="match status" value="1"/>
</dbReference>
<dbReference type="SUPFAM" id="SSF52172">
    <property type="entry name" value="CheY-like"/>
    <property type="match status" value="1"/>
</dbReference>
<dbReference type="GO" id="GO:0005524">
    <property type="term" value="F:ATP binding"/>
    <property type="evidence" value="ECO:0007669"/>
    <property type="project" value="UniProtKB-KW"/>
</dbReference>
<dbReference type="SUPFAM" id="SSF52540">
    <property type="entry name" value="P-loop containing nucleoside triphosphate hydrolases"/>
    <property type="match status" value="1"/>
</dbReference>
<dbReference type="InterPro" id="IPR003593">
    <property type="entry name" value="AAA+_ATPase"/>
</dbReference>
<gene>
    <name evidence="9" type="ORF">SAMN05660337_0640</name>
</gene>
<keyword evidence="6" id="KW-0597">Phosphoprotein</keyword>
<dbReference type="InterPro" id="IPR002078">
    <property type="entry name" value="Sigma_54_int"/>
</dbReference>
<evidence type="ECO:0000259" key="8">
    <source>
        <dbReference type="PROSITE" id="PS50110"/>
    </source>
</evidence>
<dbReference type="InterPro" id="IPR011006">
    <property type="entry name" value="CheY-like_superfamily"/>
</dbReference>
<dbReference type="PROSITE" id="PS00676">
    <property type="entry name" value="SIGMA54_INTERACT_2"/>
    <property type="match status" value="1"/>
</dbReference>
<dbReference type="InterPro" id="IPR009057">
    <property type="entry name" value="Homeodomain-like_sf"/>
</dbReference>
<dbReference type="PROSITE" id="PS50045">
    <property type="entry name" value="SIGMA54_INTERACT_4"/>
    <property type="match status" value="1"/>
</dbReference>
<evidence type="ECO:0000256" key="4">
    <source>
        <dbReference type="ARBA" id="ARBA00023125"/>
    </source>
</evidence>
<dbReference type="OrthoDB" id="9763792at2"/>
<keyword evidence="5" id="KW-0804">Transcription</keyword>
<evidence type="ECO:0000313" key="9">
    <source>
        <dbReference type="EMBL" id="SDK49792.1"/>
    </source>
</evidence>
<evidence type="ECO:0000256" key="2">
    <source>
        <dbReference type="ARBA" id="ARBA00022840"/>
    </source>
</evidence>
<evidence type="ECO:0000256" key="6">
    <source>
        <dbReference type="PROSITE-ProRule" id="PRU00169"/>
    </source>
</evidence>
<accession>A0A1G9CDS5</accession>
<dbReference type="InterPro" id="IPR027417">
    <property type="entry name" value="P-loop_NTPase"/>
</dbReference>
<dbReference type="CDD" id="cd00009">
    <property type="entry name" value="AAA"/>
    <property type="match status" value="1"/>
</dbReference>
<dbReference type="FunFam" id="3.40.50.300:FF:000006">
    <property type="entry name" value="DNA-binding transcriptional regulator NtrC"/>
    <property type="match status" value="1"/>
</dbReference>
<feature type="modified residue" description="4-aspartylphosphate" evidence="6">
    <location>
        <position position="52"/>
    </location>
</feature>
<protein>
    <submittedName>
        <fullName evidence="9">Two-component system, NtrC family, response regulator</fullName>
    </submittedName>
</protein>
<sequence>MANVLIIDDDPHIGDLLLALAKHLGHSGEKALTLKEGLALANEERFDIVFLDVVLPDGNGLDALPELQKLKNSPEVVIITGKGDSKGAELAINSGAWDYISKPASAEQYLLHMQRVLQYRTEKQASRPKLGHHNIVGRSKATTRCLEQAAQAAESHVSVSILGETGTGKELFAKAIHDNSSRRNKPFIIVDCASIPENLVESILFGHKRGAFTSAEESHKGLIAKADGGTLFLDEVGELPLSLQKSFLRVLQEHTFRPVGDHKEIKSDFRLVTATNLDLEALVQTGRFRQDLLYRIQTFTIQLPPLRQRKEDIPELTKYFFNKLSADLNTSPISVSKEFLAALDVYAWPGNIRELFNVLEQVFTTNTEAGEFLPIHLPVRVRIAAAQHSVLPKTENKPVLTVIQNKKFTQKQILNKDTNIPAYQVPIKNNFPLLKDYREQALEQAEKLYLESLFLHCKGNISQAAQVSGLSNSRIYALLKKYKIKKTFFSN</sequence>
<organism evidence="9 10">
    <name type="scientific">Maridesulfovibrio ferrireducens</name>
    <dbReference type="NCBI Taxonomy" id="246191"/>
    <lineage>
        <taxon>Bacteria</taxon>
        <taxon>Pseudomonadati</taxon>
        <taxon>Thermodesulfobacteriota</taxon>
        <taxon>Desulfovibrionia</taxon>
        <taxon>Desulfovibrionales</taxon>
        <taxon>Desulfovibrionaceae</taxon>
        <taxon>Maridesulfovibrio</taxon>
    </lineage>
</organism>
<keyword evidence="4" id="KW-0238">DNA-binding</keyword>
<feature type="domain" description="Sigma-54 factor interaction" evidence="7">
    <location>
        <begin position="135"/>
        <end position="364"/>
    </location>
</feature>
<reference evidence="10" key="1">
    <citation type="submission" date="2016-10" db="EMBL/GenBank/DDBJ databases">
        <authorList>
            <person name="Varghese N."/>
            <person name="Submissions S."/>
        </authorList>
    </citation>
    <scope>NUCLEOTIDE SEQUENCE [LARGE SCALE GENOMIC DNA]</scope>
    <source>
        <strain evidence="10">DSM 16995</strain>
    </source>
</reference>
<feature type="domain" description="Response regulatory" evidence="8">
    <location>
        <begin position="3"/>
        <end position="117"/>
    </location>
</feature>
<dbReference type="EMBL" id="FNGA01000001">
    <property type="protein sequence ID" value="SDK49792.1"/>
    <property type="molecule type" value="Genomic_DNA"/>
</dbReference>
<dbReference type="PANTHER" id="PTHR32071:SF113">
    <property type="entry name" value="ALGINATE BIOSYNTHESIS TRANSCRIPTIONAL REGULATORY PROTEIN ALGB"/>
    <property type="match status" value="1"/>
</dbReference>
<evidence type="ECO:0000256" key="5">
    <source>
        <dbReference type="ARBA" id="ARBA00023163"/>
    </source>
</evidence>
<dbReference type="InterPro" id="IPR001789">
    <property type="entry name" value="Sig_transdc_resp-reg_receiver"/>
</dbReference>
<dbReference type="AlphaFoldDB" id="A0A1G9CDS5"/>
<dbReference type="CDD" id="cd00156">
    <property type="entry name" value="REC"/>
    <property type="match status" value="1"/>
</dbReference>
<name>A0A1G9CDS5_9BACT</name>
<dbReference type="Proteomes" id="UP000199053">
    <property type="component" value="Unassembled WGS sequence"/>
</dbReference>
<dbReference type="Gene3D" id="3.40.50.2300">
    <property type="match status" value="1"/>
</dbReference>
<keyword evidence="3" id="KW-0805">Transcription regulation</keyword>
<dbReference type="PROSITE" id="PS00688">
    <property type="entry name" value="SIGMA54_INTERACT_3"/>
    <property type="match status" value="1"/>
</dbReference>
<keyword evidence="1" id="KW-0547">Nucleotide-binding</keyword>
<dbReference type="InterPro" id="IPR058031">
    <property type="entry name" value="AAA_lid_NorR"/>
</dbReference>